<keyword evidence="2" id="KW-1185">Reference proteome</keyword>
<evidence type="ECO:0000313" key="1">
    <source>
        <dbReference type="EMBL" id="CRK95923.1"/>
    </source>
</evidence>
<reference evidence="1 2" key="1">
    <citation type="submission" date="2015-04" db="EMBL/GenBank/DDBJ databases">
        <authorList>
            <person name="Syromyatnikov M.Y."/>
            <person name="Popov V.N."/>
        </authorList>
    </citation>
    <scope>NUCLEOTIDE SEQUENCE [LARGE SCALE GENOMIC DNA]</scope>
</reference>
<sequence>MNVADCNADVVVYPSMLNTEFIRKKYPDHKFKLMKRIRGGNRIKYFEIRAAVEINKTNQIT</sequence>
<protein>
    <submittedName>
        <fullName evidence="1">CLUMA_CG009369, isoform A</fullName>
    </submittedName>
</protein>
<proteinExistence type="predicted"/>
<dbReference type="EMBL" id="CVRI01000043">
    <property type="protein sequence ID" value="CRK95923.1"/>
    <property type="molecule type" value="Genomic_DNA"/>
</dbReference>
<organism evidence="1 2">
    <name type="scientific">Clunio marinus</name>
    <dbReference type="NCBI Taxonomy" id="568069"/>
    <lineage>
        <taxon>Eukaryota</taxon>
        <taxon>Metazoa</taxon>
        <taxon>Ecdysozoa</taxon>
        <taxon>Arthropoda</taxon>
        <taxon>Hexapoda</taxon>
        <taxon>Insecta</taxon>
        <taxon>Pterygota</taxon>
        <taxon>Neoptera</taxon>
        <taxon>Endopterygota</taxon>
        <taxon>Diptera</taxon>
        <taxon>Nematocera</taxon>
        <taxon>Chironomoidea</taxon>
        <taxon>Chironomidae</taxon>
        <taxon>Clunio</taxon>
    </lineage>
</organism>
<gene>
    <name evidence="1" type="ORF">CLUMA_CG009369</name>
</gene>
<evidence type="ECO:0000313" key="2">
    <source>
        <dbReference type="Proteomes" id="UP000183832"/>
    </source>
</evidence>
<dbReference type="AlphaFoldDB" id="A0A1J1I6V8"/>
<name>A0A1J1I6V8_9DIPT</name>
<dbReference type="Proteomes" id="UP000183832">
    <property type="component" value="Unassembled WGS sequence"/>
</dbReference>
<accession>A0A1J1I6V8</accession>